<dbReference type="GO" id="GO:0005886">
    <property type="term" value="C:plasma membrane"/>
    <property type="evidence" value="ECO:0007669"/>
    <property type="project" value="TreeGrafter"/>
</dbReference>
<dbReference type="RefSeq" id="WP_150031440.1">
    <property type="nucleotide sequence ID" value="NZ_VWSH01000001.1"/>
</dbReference>
<dbReference type="SUPFAM" id="SSF52540">
    <property type="entry name" value="P-loop containing nucleoside triphosphate hydrolases"/>
    <property type="match status" value="1"/>
</dbReference>
<protein>
    <submittedName>
        <fullName evidence="5">ATP-binding cassette domain-containing protein</fullName>
    </submittedName>
</protein>
<evidence type="ECO:0000256" key="3">
    <source>
        <dbReference type="ARBA" id="ARBA00022840"/>
    </source>
</evidence>
<dbReference type="Gene3D" id="3.40.50.300">
    <property type="entry name" value="P-loop containing nucleotide triphosphate hydrolases"/>
    <property type="match status" value="1"/>
</dbReference>
<keyword evidence="2" id="KW-0547">Nucleotide-binding</keyword>
<sequence>MQLQLENIIPEPLKSRMDAQYSDVWGKQQKIEAGEKIFFQAPSGKGKSTFMHILYGLRNDYDGVALWNQKDTKKNNDETWAELRSNDLSIVFQDLRLFGDLTVEENIAIKQTLTGSVSMEQAKQWLEQLGLDGKWNQRAETLSYGERQRVAIIRSLLQPFKWLLLDEPFSHLDNDNTQKAASLIRNRVEELNAGMMVVDLEDNDWFPYTRKMIL</sequence>
<dbReference type="InterPro" id="IPR015854">
    <property type="entry name" value="ABC_transpr_LolD-like"/>
</dbReference>
<proteinExistence type="inferred from homology"/>
<comment type="similarity">
    <text evidence="1">Belongs to the ABC transporter superfamily.</text>
</comment>
<dbReference type="GO" id="GO:0005524">
    <property type="term" value="F:ATP binding"/>
    <property type="evidence" value="ECO:0007669"/>
    <property type="project" value="UniProtKB-KW"/>
</dbReference>
<evidence type="ECO:0000256" key="1">
    <source>
        <dbReference type="ARBA" id="ARBA00005417"/>
    </source>
</evidence>
<accession>A0A5M6CPI2</accession>
<dbReference type="GO" id="GO:0022857">
    <property type="term" value="F:transmembrane transporter activity"/>
    <property type="evidence" value="ECO:0007669"/>
    <property type="project" value="TreeGrafter"/>
</dbReference>
<dbReference type="GO" id="GO:0016887">
    <property type="term" value="F:ATP hydrolysis activity"/>
    <property type="evidence" value="ECO:0007669"/>
    <property type="project" value="InterPro"/>
</dbReference>
<evidence type="ECO:0000313" key="5">
    <source>
        <dbReference type="EMBL" id="KAA5536863.1"/>
    </source>
</evidence>
<feature type="domain" description="ABC transporter" evidence="4">
    <location>
        <begin position="3"/>
        <end position="213"/>
    </location>
</feature>
<dbReference type="InterPro" id="IPR017871">
    <property type="entry name" value="ABC_transporter-like_CS"/>
</dbReference>
<dbReference type="PROSITE" id="PS50893">
    <property type="entry name" value="ABC_TRANSPORTER_2"/>
    <property type="match status" value="1"/>
</dbReference>
<dbReference type="PANTHER" id="PTHR24220:SF689">
    <property type="entry name" value="LIPOPROTEIN-RELEASING SYSTEM ATP-BINDING PROTEIN LOLD"/>
    <property type="match status" value="1"/>
</dbReference>
<dbReference type="EMBL" id="VWSH01000001">
    <property type="protein sequence ID" value="KAA5536863.1"/>
    <property type="molecule type" value="Genomic_DNA"/>
</dbReference>
<evidence type="ECO:0000313" key="6">
    <source>
        <dbReference type="Proteomes" id="UP000323632"/>
    </source>
</evidence>
<evidence type="ECO:0000256" key="2">
    <source>
        <dbReference type="ARBA" id="ARBA00022741"/>
    </source>
</evidence>
<name>A0A5M6CPI2_9BACT</name>
<keyword evidence="3 5" id="KW-0067">ATP-binding</keyword>
<dbReference type="InterPro" id="IPR027417">
    <property type="entry name" value="P-loop_NTPase"/>
</dbReference>
<dbReference type="AlphaFoldDB" id="A0A5M6CPI2"/>
<dbReference type="InterPro" id="IPR003439">
    <property type="entry name" value="ABC_transporter-like_ATP-bd"/>
</dbReference>
<gene>
    <name evidence="5" type="ORF">F0919_04105</name>
</gene>
<evidence type="ECO:0000259" key="4">
    <source>
        <dbReference type="PROSITE" id="PS50893"/>
    </source>
</evidence>
<comment type="caution">
    <text evidence="5">The sequence shown here is derived from an EMBL/GenBank/DDBJ whole genome shotgun (WGS) entry which is preliminary data.</text>
</comment>
<keyword evidence="6" id="KW-1185">Reference proteome</keyword>
<dbReference type="PANTHER" id="PTHR24220">
    <property type="entry name" value="IMPORT ATP-BINDING PROTEIN"/>
    <property type="match status" value="1"/>
</dbReference>
<dbReference type="Pfam" id="PF00005">
    <property type="entry name" value="ABC_tran"/>
    <property type="match status" value="1"/>
</dbReference>
<dbReference type="PROSITE" id="PS00211">
    <property type="entry name" value="ABC_TRANSPORTER_1"/>
    <property type="match status" value="1"/>
</dbReference>
<dbReference type="Proteomes" id="UP000323632">
    <property type="component" value="Unassembled WGS sequence"/>
</dbReference>
<organism evidence="5 6">
    <name type="scientific">Taibaiella lutea</name>
    <dbReference type="NCBI Taxonomy" id="2608001"/>
    <lineage>
        <taxon>Bacteria</taxon>
        <taxon>Pseudomonadati</taxon>
        <taxon>Bacteroidota</taxon>
        <taxon>Chitinophagia</taxon>
        <taxon>Chitinophagales</taxon>
        <taxon>Chitinophagaceae</taxon>
        <taxon>Taibaiella</taxon>
    </lineage>
</organism>
<reference evidence="5 6" key="1">
    <citation type="submission" date="2019-09" db="EMBL/GenBank/DDBJ databases">
        <title>Genome sequence and assembly of Taibaiella sp.</title>
        <authorList>
            <person name="Chhetri G."/>
        </authorList>
    </citation>
    <scope>NUCLEOTIDE SEQUENCE [LARGE SCALE GENOMIC DNA]</scope>
    <source>
        <strain evidence="5 6">KVB11</strain>
    </source>
</reference>